<dbReference type="InterPro" id="IPR050987">
    <property type="entry name" value="AtrR-like"/>
</dbReference>
<comment type="subcellular location">
    <subcellularLocation>
        <location evidence="1">Nucleus</location>
    </subcellularLocation>
</comment>
<dbReference type="OrthoDB" id="3364175at2759"/>
<proteinExistence type="predicted"/>
<dbReference type="CDD" id="cd12148">
    <property type="entry name" value="fungal_TF_MHR"/>
    <property type="match status" value="1"/>
</dbReference>
<evidence type="ECO:0000256" key="8">
    <source>
        <dbReference type="SAM" id="Phobius"/>
    </source>
</evidence>
<keyword evidence="8" id="KW-0472">Membrane</keyword>
<feature type="region of interest" description="Disordered" evidence="7">
    <location>
        <begin position="202"/>
        <end position="233"/>
    </location>
</feature>
<feature type="domain" description="Zn(2)-C6 fungal-type" evidence="9">
    <location>
        <begin position="42"/>
        <end position="72"/>
    </location>
</feature>
<evidence type="ECO:0000256" key="5">
    <source>
        <dbReference type="ARBA" id="ARBA00023163"/>
    </source>
</evidence>
<keyword evidence="8" id="KW-0812">Transmembrane</keyword>
<dbReference type="Pfam" id="PF00172">
    <property type="entry name" value="Zn_clus"/>
    <property type="match status" value="1"/>
</dbReference>
<evidence type="ECO:0000313" key="10">
    <source>
        <dbReference type="EMBL" id="OAP60198.1"/>
    </source>
</evidence>
<dbReference type="PANTHER" id="PTHR46910:SF3">
    <property type="entry name" value="HALOTOLERANCE PROTEIN 9-RELATED"/>
    <property type="match status" value="1"/>
</dbReference>
<name>A0A178ZK72_9EURO</name>
<dbReference type="SUPFAM" id="SSF57701">
    <property type="entry name" value="Zn2/Cys6 DNA-binding domain"/>
    <property type="match status" value="1"/>
</dbReference>
<dbReference type="PROSITE" id="PS50048">
    <property type="entry name" value="ZN2_CY6_FUNGAL_2"/>
    <property type="match status" value="1"/>
</dbReference>
<evidence type="ECO:0000259" key="9">
    <source>
        <dbReference type="PROSITE" id="PS50048"/>
    </source>
</evidence>
<dbReference type="GO" id="GO:0006351">
    <property type="term" value="P:DNA-templated transcription"/>
    <property type="evidence" value="ECO:0007669"/>
    <property type="project" value="InterPro"/>
</dbReference>
<dbReference type="SMART" id="SM00906">
    <property type="entry name" value="Fungal_trans"/>
    <property type="match status" value="1"/>
</dbReference>
<dbReference type="GO" id="GO:0003677">
    <property type="term" value="F:DNA binding"/>
    <property type="evidence" value="ECO:0007669"/>
    <property type="project" value="UniProtKB-KW"/>
</dbReference>
<keyword evidence="5" id="KW-0804">Transcription</keyword>
<accession>A0A178ZK72</accession>
<dbReference type="Proteomes" id="UP000078343">
    <property type="component" value="Unassembled WGS sequence"/>
</dbReference>
<dbReference type="EMBL" id="LVYI01000004">
    <property type="protein sequence ID" value="OAP60198.1"/>
    <property type="molecule type" value="Genomic_DNA"/>
</dbReference>
<evidence type="ECO:0000313" key="11">
    <source>
        <dbReference type="Proteomes" id="UP000078343"/>
    </source>
</evidence>
<dbReference type="SMART" id="SM00066">
    <property type="entry name" value="GAL4"/>
    <property type="match status" value="1"/>
</dbReference>
<dbReference type="InterPro" id="IPR007219">
    <property type="entry name" value="XnlR_reg_dom"/>
</dbReference>
<dbReference type="CDD" id="cd00067">
    <property type="entry name" value="GAL4"/>
    <property type="match status" value="1"/>
</dbReference>
<evidence type="ECO:0000256" key="4">
    <source>
        <dbReference type="ARBA" id="ARBA00023125"/>
    </source>
</evidence>
<protein>
    <recommendedName>
        <fullName evidence="9">Zn(2)-C6 fungal-type domain-containing protein</fullName>
    </recommendedName>
</protein>
<reference evidence="10 11" key="1">
    <citation type="submission" date="2016-04" db="EMBL/GenBank/DDBJ databases">
        <title>Draft genome of Fonsecaea erecta CBS 125763.</title>
        <authorList>
            <person name="Weiss V.A."/>
            <person name="Vicente V.A."/>
            <person name="Raittz R.T."/>
            <person name="Moreno L.F."/>
            <person name="De Souza E.M."/>
            <person name="Pedrosa F.O."/>
            <person name="Steffens M.B."/>
            <person name="Faoro H."/>
            <person name="Tadra-Sfeir M.Z."/>
            <person name="Najafzadeh M.J."/>
            <person name="Felipe M.S."/>
            <person name="Teixeira M."/>
            <person name="Sun J."/>
            <person name="Xi L."/>
            <person name="Gomes R."/>
            <person name="De Azevedo C.M."/>
            <person name="Salgado C.G."/>
            <person name="Da Silva M.B."/>
            <person name="Nascimento M.F."/>
            <person name="Queiroz-Telles F."/>
            <person name="Attili D.S."/>
            <person name="Gorbushina A."/>
        </authorList>
    </citation>
    <scope>NUCLEOTIDE SEQUENCE [LARGE SCALE GENOMIC DNA]</scope>
    <source>
        <strain evidence="10 11">CBS 125763</strain>
    </source>
</reference>
<organism evidence="10 11">
    <name type="scientific">Fonsecaea erecta</name>
    <dbReference type="NCBI Taxonomy" id="1367422"/>
    <lineage>
        <taxon>Eukaryota</taxon>
        <taxon>Fungi</taxon>
        <taxon>Dikarya</taxon>
        <taxon>Ascomycota</taxon>
        <taxon>Pezizomycotina</taxon>
        <taxon>Eurotiomycetes</taxon>
        <taxon>Chaetothyriomycetidae</taxon>
        <taxon>Chaetothyriales</taxon>
        <taxon>Herpotrichiellaceae</taxon>
        <taxon>Fonsecaea</taxon>
    </lineage>
</organism>
<evidence type="ECO:0000256" key="7">
    <source>
        <dbReference type="SAM" id="MobiDB-lite"/>
    </source>
</evidence>
<gene>
    <name evidence="10" type="ORF">AYL99_05200</name>
</gene>
<evidence type="ECO:0000256" key="6">
    <source>
        <dbReference type="ARBA" id="ARBA00023242"/>
    </source>
</evidence>
<dbReference type="RefSeq" id="XP_018693565.1">
    <property type="nucleotide sequence ID" value="XM_018836712.1"/>
</dbReference>
<keyword evidence="2" id="KW-0479">Metal-binding</keyword>
<dbReference type="GO" id="GO:0008270">
    <property type="term" value="F:zinc ion binding"/>
    <property type="evidence" value="ECO:0007669"/>
    <property type="project" value="InterPro"/>
</dbReference>
<feature type="transmembrane region" description="Helical" evidence="8">
    <location>
        <begin position="603"/>
        <end position="627"/>
    </location>
</feature>
<dbReference type="InterPro" id="IPR036864">
    <property type="entry name" value="Zn2-C6_fun-type_DNA-bd_sf"/>
</dbReference>
<dbReference type="GO" id="GO:0005634">
    <property type="term" value="C:nucleus"/>
    <property type="evidence" value="ECO:0007669"/>
    <property type="project" value="UniProtKB-SubCell"/>
</dbReference>
<dbReference type="GeneID" id="30009368"/>
<feature type="region of interest" description="Disordered" evidence="7">
    <location>
        <begin position="114"/>
        <end position="134"/>
    </location>
</feature>
<keyword evidence="11" id="KW-1185">Reference proteome</keyword>
<comment type="caution">
    <text evidence="10">The sequence shown here is derived from an EMBL/GenBank/DDBJ whole genome shotgun (WGS) entry which is preliminary data.</text>
</comment>
<evidence type="ECO:0000256" key="1">
    <source>
        <dbReference type="ARBA" id="ARBA00004123"/>
    </source>
</evidence>
<dbReference type="PANTHER" id="PTHR46910">
    <property type="entry name" value="TRANSCRIPTION FACTOR PDR1"/>
    <property type="match status" value="1"/>
</dbReference>
<dbReference type="STRING" id="1367422.A0A178ZK72"/>
<keyword evidence="8" id="KW-1133">Transmembrane helix</keyword>
<dbReference type="Gene3D" id="4.10.240.10">
    <property type="entry name" value="Zn(2)-C6 fungal-type DNA-binding domain"/>
    <property type="match status" value="1"/>
</dbReference>
<dbReference type="PROSITE" id="PS00463">
    <property type="entry name" value="ZN2_CY6_FUNGAL_1"/>
    <property type="match status" value="1"/>
</dbReference>
<evidence type="ECO:0000256" key="2">
    <source>
        <dbReference type="ARBA" id="ARBA00022723"/>
    </source>
</evidence>
<feature type="compositionally biased region" description="Polar residues" evidence="7">
    <location>
        <begin position="202"/>
        <end position="213"/>
    </location>
</feature>
<dbReference type="Pfam" id="PF04082">
    <property type="entry name" value="Fungal_trans"/>
    <property type="match status" value="1"/>
</dbReference>
<evidence type="ECO:0000256" key="3">
    <source>
        <dbReference type="ARBA" id="ARBA00023015"/>
    </source>
</evidence>
<sequence length="745" mass="83668">MNNRGDHYSAHRAPLTQQRRRRDFSDEDDSALAYKRQRTAIACNSCKSRKSRCNGERPTCGTCIELGFECVYRAPARAPNPQVRELHDVKTRLQALEELLHTIGFQANHRGVGVDPQSDQNQPISPDVAPSPSMTEARVGEFSQQSSTEYGVAVGEDTVDGMGVITFADESDSGHFGVSSNSAFFGHITRLLELTMTTSAQRDTPAQALTANLSRPASPPAPPRRRVEKPPNPYVLPAREDILRMVETYFSVTGMFFPFIHKRSVINMVEELDITNFRGVRKSWLCLLNAIMAIGISLGDGQGVSRKYREMESDVYFQRALILSPWTLTNTTNLETVQALVVMTIYLQGASRSSQTWKLHGLLVQAAYQLGIHANVKSPKMSPFEQEIRTRTWYICFVLDRMMSVAYGRPPLIHNRYIQGNLPLDIDLDDTPDHEGSDALSIPTRTDSSSCSLFLATIKLYCIQGDVIEELYNQNLAPVADMPPNQLFSPIMKFDQCLSEWQRELNPAMSLVPVDKLSATHHEEQWKYTRPQTVLTIRYLSVRVLLYRRVVETLLDTVAMGGTAPSEYSLPITQALVQACIDAATAIIQIIRALGARNDMLPAWWFTVYHVFNAALMLFGVVCLQTLGNVSLGTRPPSELIHCMQIALEDLDVIGRDTRIVRRCSKYLRKMIQISSSLVQNRAWNQSPRPDAPLDLPFPQYDNMLSVSEGSIQSPWDADFGQFLINDDSNFLDGWADLVEPLTRQ</sequence>
<dbReference type="GO" id="GO:0000981">
    <property type="term" value="F:DNA-binding transcription factor activity, RNA polymerase II-specific"/>
    <property type="evidence" value="ECO:0007669"/>
    <property type="project" value="InterPro"/>
</dbReference>
<keyword evidence="6" id="KW-0539">Nucleus</keyword>
<keyword evidence="3" id="KW-0805">Transcription regulation</keyword>
<feature type="region of interest" description="Disordered" evidence="7">
    <location>
        <begin position="1"/>
        <end position="28"/>
    </location>
</feature>
<dbReference type="InterPro" id="IPR001138">
    <property type="entry name" value="Zn2Cys6_DnaBD"/>
</dbReference>
<dbReference type="AlphaFoldDB" id="A0A178ZK72"/>
<keyword evidence="4" id="KW-0238">DNA-binding</keyword>